<keyword evidence="3" id="KW-0805">Transcription regulation</keyword>
<evidence type="ECO:0000256" key="2">
    <source>
        <dbReference type="ARBA" id="ARBA00017118"/>
    </source>
</evidence>
<proteinExistence type="inferred from homology"/>
<comment type="similarity">
    <text evidence="1">Belongs to the baculoviridae LEF-11 family.</text>
</comment>
<organism evidence="5 6">
    <name type="scientific">Clostera anastomosis granulovirus B</name>
    <dbReference type="NCBI Taxonomy" id="1986290"/>
    <lineage>
        <taxon>Viruses</taxon>
        <taxon>Viruses incertae sedis</taxon>
        <taxon>Naldaviricetes</taxon>
        <taxon>Lefavirales</taxon>
        <taxon>Baculoviridae</taxon>
        <taxon>Betabaculovirus</taxon>
        <taxon>Betabaculovirus alterclanastomosis</taxon>
    </lineage>
</organism>
<dbReference type="EMBL" id="KR091910">
    <property type="protein sequence ID" value="AKS25389.1"/>
    <property type="molecule type" value="Genomic_DNA"/>
</dbReference>
<evidence type="ECO:0000256" key="4">
    <source>
        <dbReference type="ARBA" id="ARBA00023163"/>
    </source>
</evidence>
<keyword evidence="6" id="KW-1185">Reference proteome</keyword>
<sequence length="104" mass="12190">MFYTCFTMQPTRSNVYAVVREVINFKKSTNDTTNITAHVEDCDFDHVLSFIKENSDKIVIKRADQPDTNLTAHWHHIKHLFNLPLTLDKEYEYCVNRNNGGLQQ</sequence>
<evidence type="ECO:0000256" key="1">
    <source>
        <dbReference type="ARBA" id="ARBA00008271"/>
    </source>
</evidence>
<name>A0A0K0WS57_9BBAC</name>
<protein>
    <recommendedName>
        <fullName evidence="2">Late expression factor 11</fullName>
    </recommendedName>
</protein>
<dbReference type="Proteomes" id="UP000232791">
    <property type="component" value="Segment"/>
</dbReference>
<dbReference type="Pfam" id="PF06385">
    <property type="entry name" value="Baculo_LEF-11"/>
    <property type="match status" value="1"/>
</dbReference>
<reference evidence="5 6" key="1">
    <citation type="journal article" date="2015" name="PLoS ONE">
        <title>The Complete Genome of a New Betabaculovirus from Clostera anastomosis.</title>
        <authorList>
            <person name="Yin F."/>
            <person name="Zhu Z."/>
            <person name="Liu X."/>
            <person name="Hou D."/>
            <person name="Wang J."/>
            <person name="Zhang L."/>
            <person name="Wang M."/>
            <person name="Kou Z."/>
            <person name="Wang H."/>
            <person name="Deng F."/>
            <person name="Hu Z."/>
        </authorList>
    </citation>
    <scope>NUCLEOTIDE SEQUENCE [LARGE SCALE GENOMIC DNA]</scope>
    <source>
        <strain evidence="5 6">ClasGV-B</strain>
    </source>
</reference>
<dbReference type="GO" id="GO:0006355">
    <property type="term" value="P:regulation of DNA-templated transcription"/>
    <property type="evidence" value="ECO:0007669"/>
    <property type="project" value="InterPro"/>
</dbReference>
<dbReference type="InterPro" id="IPR009429">
    <property type="entry name" value="Baculo_LEF-11"/>
</dbReference>
<evidence type="ECO:0000313" key="6">
    <source>
        <dbReference type="Proteomes" id="UP000232791"/>
    </source>
</evidence>
<evidence type="ECO:0000256" key="3">
    <source>
        <dbReference type="ARBA" id="ARBA00023015"/>
    </source>
</evidence>
<evidence type="ECO:0000313" key="5">
    <source>
        <dbReference type="EMBL" id="AKS25389.1"/>
    </source>
</evidence>
<keyword evidence="4" id="KW-0804">Transcription</keyword>
<accession>A0A0K0WS57</accession>
<dbReference type="OrthoDB" id="15391at10239"/>
<dbReference type="GO" id="GO:0019058">
    <property type="term" value="P:viral life cycle"/>
    <property type="evidence" value="ECO:0007669"/>
    <property type="project" value="InterPro"/>
</dbReference>
<gene>
    <name evidence="5" type="ORF">clas46</name>
</gene>